<reference evidence="5" key="2">
    <citation type="submission" date="2015-07" db="EMBL/GenBank/DDBJ databases">
        <title>Contrasting host-pathogen interactions and genome evolution in two generalist and specialist microsporidian pathogens of mosquitoes.</title>
        <authorList>
            <consortium name="The Broad Institute Genomics Platform"/>
            <consortium name="The Broad Institute Genome Sequencing Center for Infectious Disease"/>
            <person name="Cuomo C.A."/>
            <person name="Sanscrainte N.D."/>
            <person name="Goldberg J.M."/>
            <person name="Heiman D."/>
            <person name="Young S."/>
            <person name="Zeng Q."/>
            <person name="Becnel J.J."/>
            <person name="Birren B.W."/>
        </authorList>
    </citation>
    <scope>NUCLEOTIDE SEQUENCE [LARGE SCALE GENOMIC DNA]</scope>
    <source>
        <strain evidence="5">USNM 41457</strain>
    </source>
</reference>
<name>J9DV36_EDHAE</name>
<organism evidence="4 5">
    <name type="scientific">Edhazardia aedis (strain USNM 41457)</name>
    <name type="common">Microsporidian parasite</name>
    <dbReference type="NCBI Taxonomy" id="1003232"/>
    <lineage>
        <taxon>Eukaryota</taxon>
        <taxon>Fungi</taxon>
        <taxon>Fungi incertae sedis</taxon>
        <taxon>Microsporidia</taxon>
        <taxon>Edhazardia</taxon>
    </lineage>
</organism>
<dbReference type="EMBL" id="AFBI03000009">
    <property type="protein sequence ID" value="EJW05147.1"/>
    <property type="molecule type" value="Genomic_DNA"/>
</dbReference>
<dbReference type="VEuPathDB" id="MicrosporidiaDB:EDEG_00758"/>
<dbReference type="InterPro" id="IPR004038">
    <property type="entry name" value="Ribosomal_eL8/eL30/eS12/Gad45"/>
</dbReference>
<dbReference type="PRINTS" id="PR00884">
    <property type="entry name" value="RIBOSOMALHS6"/>
</dbReference>
<dbReference type="FunCoup" id="J9DV36">
    <property type="interactions" value="267"/>
</dbReference>
<reference evidence="4 5" key="1">
    <citation type="submission" date="2011-08" db="EMBL/GenBank/DDBJ databases">
        <authorList>
            <person name="Liu Z.J."/>
            <person name="Shi F.L."/>
            <person name="Lu J.Q."/>
            <person name="Li M."/>
            <person name="Wang Z.L."/>
        </authorList>
    </citation>
    <scope>NUCLEOTIDE SEQUENCE [LARGE SCALE GENOMIC DNA]</scope>
    <source>
        <strain evidence="4 5">USNM 41457</strain>
    </source>
</reference>
<dbReference type="GO" id="GO:0003723">
    <property type="term" value="F:RNA binding"/>
    <property type="evidence" value="ECO:0007669"/>
    <property type="project" value="InterPro"/>
</dbReference>
<dbReference type="GO" id="GO:1990904">
    <property type="term" value="C:ribonucleoprotein complex"/>
    <property type="evidence" value="ECO:0007669"/>
    <property type="project" value="UniProtKB-KW"/>
</dbReference>
<dbReference type="InterPro" id="IPR050257">
    <property type="entry name" value="eL8/uL1-like"/>
</dbReference>
<protein>
    <recommendedName>
        <fullName evidence="3">Ribosomal protein eL8/eL30/eS12/Gadd45 domain-containing protein</fullName>
    </recommendedName>
</protein>
<dbReference type="Pfam" id="PF01248">
    <property type="entry name" value="Ribosomal_L7Ae"/>
    <property type="match status" value="1"/>
</dbReference>
<feature type="domain" description="Ribosomal protein eL8/eL30/eS12/Gadd45" evidence="3">
    <location>
        <begin position="22"/>
        <end position="107"/>
    </location>
</feature>
<proteinExistence type="inferred from homology"/>
<dbReference type="AlphaFoldDB" id="J9DV36"/>
<comment type="similarity">
    <text evidence="1">Belongs to the eukaryotic ribosomal protein eL8 family.</text>
</comment>
<evidence type="ECO:0000256" key="1">
    <source>
        <dbReference type="ARBA" id="ARBA00007337"/>
    </source>
</evidence>
<keyword evidence="5" id="KW-1185">Reference proteome</keyword>
<dbReference type="Gene3D" id="3.30.1330.30">
    <property type="match status" value="1"/>
</dbReference>
<dbReference type="PANTHER" id="PTHR23105">
    <property type="entry name" value="RIBOSOMAL PROTEIN L7AE FAMILY MEMBER"/>
    <property type="match status" value="1"/>
</dbReference>
<dbReference type="PRINTS" id="PR00881">
    <property type="entry name" value="L7ARS6FAMILY"/>
</dbReference>
<evidence type="ECO:0000256" key="2">
    <source>
        <dbReference type="ARBA" id="ARBA00023274"/>
    </source>
</evidence>
<accession>J9DV36</accession>
<evidence type="ECO:0000259" key="3">
    <source>
        <dbReference type="Pfam" id="PF01248"/>
    </source>
</evidence>
<dbReference type="STRING" id="1003232.J9DV36"/>
<dbReference type="OMA" id="LACEDKG"/>
<comment type="caution">
    <text evidence="4">The sequence shown here is derived from an EMBL/GenBank/DDBJ whole genome shotgun (WGS) entry which is preliminary data.</text>
</comment>
<dbReference type="InterPro" id="IPR018492">
    <property type="entry name" value="Ribosomal_eL8/Nhp2"/>
</dbReference>
<dbReference type="HOGENOM" id="CLU_084513_4_1_1"/>
<dbReference type="OrthoDB" id="1924699at2759"/>
<dbReference type="SUPFAM" id="SSF55315">
    <property type="entry name" value="L30e-like"/>
    <property type="match status" value="1"/>
</dbReference>
<dbReference type="InParanoid" id="J9DV36"/>
<keyword evidence="2" id="KW-0687">Ribonucleoprotein</keyword>
<sequence length="123" mass="13276">MTNGVLEDVIIANEEQISLTLKLLQQGRAENNVKIGCNEATKALNKGKAHLIVIASDCKPIEILGNLPILCLDKDVPIIALPSQEAIGQALDLQRPVIASALISETEMAAERIEKKVREILNG</sequence>
<gene>
    <name evidence="4" type="ORF">EDEG_00758</name>
</gene>
<dbReference type="InterPro" id="IPR029064">
    <property type="entry name" value="Ribosomal_eL30-like_sf"/>
</dbReference>
<evidence type="ECO:0000313" key="4">
    <source>
        <dbReference type="EMBL" id="EJW05147.1"/>
    </source>
</evidence>
<evidence type="ECO:0000313" key="5">
    <source>
        <dbReference type="Proteomes" id="UP000003163"/>
    </source>
</evidence>
<dbReference type="Proteomes" id="UP000003163">
    <property type="component" value="Unassembled WGS sequence"/>
</dbReference>